<dbReference type="InterPro" id="IPR010920">
    <property type="entry name" value="LSM_dom_sf"/>
</dbReference>
<dbReference type="CDD" id="cd01717">
    <property type="entry name" value="Sm_B"/>
    <property type="match status" value="1"/>
</dbReference>
<evidence type="ECO:0000256" key="2">
    <source>
        <dbReference type="ARBA" id="ARBA00004496"/>
    </source>
</evidence>
<evidence type="ECO:0000256" key="10">
    <source>
        <dbReference type="ARBA" id="ARBA00041355"/>
    </source>
</evidence>
<dbReference type="GO" id="GO:0003723">
    <property type="term" value="F:RNA binding"/>
    <property type="evidence" value="ECO:0007669"/>
    <property type="project" value="UniProtKB-KW"/>
</dbReference>
<dbReference type="Proteomes" id="UP000000707">
    <property type="component" value="Unassembled WGS sequence"/>
</dbReference>
<feature type="domain" description="Sm" evidence="12">
    <location>
        <begin position="7"/>
        <end position="95"/>
    </location>
</feature>
<keyword evidence="4" id="KW-0963">Cytoplasm</keyword>
<evidence type="ECO:0000256" key="5">
    <source>
        <dbReference type="ARBA" id="ARBA00022664"/>
    </source>
</evidence>
<dbReference type="GO" id="GO:0070990">
    <property type="term" value="F:snRNP binding"/>
    <property type="evidence" value="ECO:0007669"/>
    <property type="project" value="TreeGrafter"/>
</dbReference>
<dbReference type="SUPFAM" id="SSF50182">
    <property type="entry name" value="Sm-like ribonucleoproteins"/>
    <property type="match status" value="1"/>
</dbReference>
<dbReference type="GO" id="GO:0005682">
    <property type="term" value="C:U5 snRNP"/>
    <property type="evidence" value="ECO:0007669"/>
    <property type="project" value="TreeGrafter"/>
</dbReference>
<dbReference type="PANTHER" id="PTHR10701:SF0">
    <property type="entry name" value="SMALL NUCLEAR RIBONUCLEOPROTEIN-ASSOCIATED PROTEIN B"/>
    <property type="match status" value="1"/>
</dbReference>
<organism evidence="14">
    <name type="scientific">Candida tenuis (strain ATCC 10573 / BCRC 21748 / CBS 615 / JCM 9827 / NBRC 10315 / NRRL Y-1498 / VKM Y-70)</name>
    <name type="common">Yeast</name>
    <name type="synonym">Yamadazyma tenuis</name>
    <dbReference type="NCBI Taxonomy" id="590646"/>
    <lineage>
        <taxon>Eukaryota</taxon>
        <taxon>Fungi</taxon>
        <taxon>Dikarya</taxon>
        <taxon>Ascomycota</taxon>
        <taxon>Saccharomycotina</taxon>
        <taxon>Pichiomycetes</taxon>
        <taxon>Debaryomycetaceae</taxon>
        <taxon>Yamadazyma</taxon>
    </lineage>
</organism>
<dbReference type="KEGG" id="cten:18248725"/>
<dbReference type="SMART" id="SM00651">
    <property type="entry name" value="Sm"/>
    <property type="match status" value="1"/>
</dbReference>
<keyword evidence="6" id="KW-0694">RNA-binding</keyword>
<dbReference type="InterPro" id="IPR047575">
    <property type="entry name" value="Sm"/>
</dbReference>
<comment type="similarity">
    <text evidence="3">Belongs to the snRNP SmB/SmN family.</text>
</comment>
<keyword evidence="5" id="KW-0507">mRNA processing</keyword>
<dbReference type="PROSITE" id="PS52002">
    <property type="entry name" value="SM"/>
    <property type="match status" value="1"/>
</dbReference>
<evidence type="ECO:0000256" key="7">
    <source>
        <dbReference type="ARBA" id="ARBA00023187"/>
    </source>
</evidence>
<dbReference type="Pfam" id="PF01423">
    <property type="entry name" value="LSM"/>
    <property type="match status" value="1"/>
</dbReference>
<evidence type="ECO:0000256" key="11">
    <source>
        <dbReference type="SAM" id="MobiDB-lite"/>
    </source>
</evidence>
<feature type="region of interest" description="Disordered" evidence="11">
    <location>
        <begin position="97"/>
        <end position="131"/>
    </location>
</feature>
<dbReference type="InterPro" id="IPR050914">
    <property type="entry name" value="snRNP_SmB/NAA38-like"/>
</dbReference>
<name>G3B0F6_CANTC</name>
<comment type="subcellular location">
    <subcellularLocation>
        <location evidence="2">Cytoplasm</location>
    </subcellularLocation>
    <subcellularLocation>
        <location evidence="1">Nucleus</location>
    </subcellularLocation>
</comment>
<dbReference type="eggNOG" id="KOG3168">
    <property type="taxonomic scope" value="Eukaryota"/>
</dbReference>
<dbReference type="GeneID" id="18248725"/>
<accession>G3B0F6</accession>
<dbReference type="EMBL" id="GL996514">
    <property type="protein sequence ID" value="EGV65389.1"/>
    <property type="molecule type" value="Genomic_DNA"/>
</dbReference>
<evidence type="ECO:0000256" key="9">
    <source>
        <dbReference type="ARBA" id="ARBA00023274"/>
    </source>
</evidence>
<gene>
    <name evidence="13" type="ORF">CANTEDRAFT_119737</name>
</gene>
<dbReference type="InterPro" id="IPR001163">
    <property type="entry name" value="Sm_dom_euk/arc"/>
</dbReference>
<evidence type="ECO:0000256" key="1">
    <source>
        <dbReference type="ARBA" id="ARBA00004123"/>
    </source>
</evidence>
<dbReference type="PANTHER" id="PTHR10701">
    <property type="entry name" value="SMALL NUCLEAR RIBONUCLEOPROTEIN-ASSOCIATED PROTEIN B AND N"/>
    <property type="match status" value="1"/>
</dbReference>
<keyword evidence="14" id="KW-1185">Reference proteome</keyword>
<evidence type="ECO:0000259" key="12">
    <source>
        <dbReference type="PROSITE" id="PS52002"/>
    </source>
</evidence>
<evidence type="ECO:0000256" key="4">
    <source>
        <dbReference type="ARBA" id="ARBA00022490"/>
    </source>
</evidence>
<evidence type="ECO:0000313" key="14">
    <source>
        <dbReference type="Proteomes" id="UP000000707"/>
    </source>
</evidence>
<dbReference type="GO" id="GO:0005737">
    <property type="term" value="C:cytoplasm"/>
    <property type="evidence" value="ECO:0007669"/>
    <property type="project" value="UniProtKB-SubCell"/>
</dbReference>
<dbReference type="GO" id="GO:0046540">
    <property type="term" value="C:U4/U6 x U5 tri-snRNP complex"/>
    <property type="evidence" value="ECO:0007669"/>
    <property type="project" value="TreeGrafter"/>
</dbReference>
<dbReference type="GO" id="GO:0005686">
    <property type="term" value="C:U2 snRNP"/>
    <property type="evidence" value="ECO:0007669"/>
    <property type="project" value="TreeGrafter"/>
</dbReference>
<evidence type="ECO:0000313" key="13">
    <source>
        <dbReference type="EMBL" id="EGV65389.1"/>
    </source>
</evidence>
<dbReference type="HOGENOM" id="CLU_076902_4_2_1"/>
<reference evidence="13 14" key="1">
    <citation type="journal article" date="2011" name="Proc. Natl. Acad. Sci. U.S.A.">
        <title>Comparative genomics of xylose-fermenting fungi for enhanced biofuel production.</title>
        <authorList>
            <person name="Wohlbach D.J."/>
            <person name="Kuo A."/>
            <person name="Sato T.K."/>
            <person name="Potts K.M."/>
            <person name="Salamov A.A."/>
            <person name="LaButti K.M."/>
            <person name="Sun H."/>
            <person name="Clum A."/>
            <person name="Pangilinan J.L."/>
            <person name="Lindquist E.A."/>
            <person name="Lucas S."/>
            <person name="Lapidus A."/>
            <person name="Jin M."/>
            <person name="Gunawan C."/>
            <person name="Balan V."/>
            <person name="Dale B.E."/>
            <person name="Jeffries T.W."/>
            <person name="Zinkel R."/>
            <person name="Barry K.W."/>
            <person name="Grigoriev I.V."/>
            <person name="Gasch A.P."/>
        </authorList>
    </citation>
    <scope>NUCLEOTIDE SEQUENCE [LARGE SCALE GENOMIC DNA]</scope>
    <source>
        <strain evidence="14">ATCC 10573 / BCRC 21748 / CBS 615 / JCM 9827 / NBRC 10315 / NRRL Y-1498 / VKM Y-70</strain>
    </source>
</reference>
<keyword evidence="8" id="KW-0539">Nucleus</keyword>
<dbReference type="GO" id="GO:0071013">
    <property type="term" value="C:catalytic step 2 spliceosome"/>
    <property type="evidence" value="ECO:0007669"/>
    <property type="project" value="TreeGrafter"/>
</dbReference>
<dbReference type="AlphaFoldDB" id="G3B0F6"/>
<dbReference type="STRING" id="590646.G3B0F6"/>
<dbReference type="GO" id="GO:0071004">
    <property type="term" value="C:U2-type prespliceosome"/>
    <property type="evidence" value="ECO:0007669"/>
    <property type="project" value="TreeGrafter"/>
</dbReference>
<proteinExistence type="inferred from homology"/>
<sequence>MSQIPITKKTKMSELLHYRLKVSSIDGRSFIGNLLAFDKHMNLVLSDCEEVRIPKKSLQDLKKGVATEPRELKTNLGLIILRGDQIVNLTIQSPPVTNPKKRLGLEKGKGTSKPLKTPVSVKSKFKGFRGQ</sequence>
<keyword evidence="9" id="KW-0687">Ribonucleoprotein</keyword>
<protein>
    <recommendedName>
        <fullName evidence="10">Sm protein B</fullName>
    </recommendedName>
</protein>
<dbReference type="GO" id="GO:0000398">
    <property type="term" value="P:mRNA splicing, via spliceosome"/>
    <property type="evidence" value="ECO:0007669"/>
    <property type="project" value="TreeGrafter"/>
</dbReference>
<evidence type="ECO:0000256" key="8">
    <source>
        <dbReference type="ARBA" id="ARBA00023242"/>
    </source>
</evidence>
<keyword evidence="7" id="KW-0508">mRNA splicing</keyword>
<dbReference type="GO" id="GO:0005685">
    <property type="term" value="C:U1 snRNP"/>
    <property type="evidence" value="ECO:0007669"/>
    <property type="project" value="TreeGrafter"/>
</dbReference>
<evidence type="ECO:0000256" key="6">
    <source>
        <dbReference type="ARBA" id="ARBA00022884"/>
    </source>
</evidence>
<evidence type="ECO:0000256" key="3">
    <source>
        <dbReference type="ARBA" id="ARBA00009123"/>
    </source>
</evidence>
<dbReference type="Gene3D" id="2.30.30.100">
    <property type="match status" value="1"/>
</dbReference>
<dbReference type="GO" id="GO:0005687">
    <property type="term" value="C:U4 snRNP"/>
    <property type="evidence" value="ECO:0007669"/>
    <property type="project" value="TreeGrafter"/>
</dbReference>